<dbReference type="KEGG" id="chq:AQ619_16250"/>
<evidence type="ECO:0000313" key="1">
    <source>
        <dbReference type="EMBL" id="ALL14789.1"/>
    </source>
</evidence>
<sequence length="65" mass="7005">MVQFQARTLRPERASALRPWAPSNEAEATCAVARRVMEGAATPAVAMSVPLTVEARAALSWDEAH</sequence>
<evidence type="ECO:0000313" key="2">
    <source>
        <dbReference type="Proteomes" id="UP000056905"/>
    </source>
</evidence>
<reference evidence="1 2" key="1">
    <citation type="submission" date="2015-10" db="EMBL/GenBank/DDBJ databases">
        <title>Conservation of the essential genome among Caulobacter and Brevundimonas species.</title>
        <authorList>
            <person name="Scott D."/>
            <person name="Ely B."/>
        </authorList>
    </citation>
    <scope>NUCLEOTIDE SEQUENCE [LARGE SCALE GENOMIC DNA]</scope>
    <source>
        <strain evidence="1 2">CB4</strain>
    </source>
</reference>
<dbReference type="InterPro" id="IPR043502">
    <property type="entry name" value="DNA/RNA_pol_sf"/>
</dbReference>
<proteinExistence type="predicted"/>
<protein>
    <submittedName>
        <fullName evidence="1">Uncharacterized protein</fullName>
    </submittedName>
</protein>
<dbReference type="STRING" id="69395.AQ619_16250"/>
<keyword evidence="2" id="KW-1185">Reference proteome</keyword>
<name>A0A0P0P3G9_9CAUL</name>
<dbReference type="EMBL" id="CP013002">
    <property type="protein sequence ID" value="ALL14789.1"/>
    <property type="molecule type" value="Genomic_DNA"/>
</dbReference>
<organism evidence="1 2">
    <name type="scientific">Caulobacter henricii</name>
    <dbReference type="NCBI Taxonomy" id="69395"/>
    <lineage>
        <taxon>Bacteria</taxon>
        <taxon>Pseudomonadati</taxon>
        <taxon>Pseudomonadota</taxon>
        <taxon>Alphaproteobacteria</taxon>
        <taxon>Caulobacterales</taxon>
        <taxon>Caulobacteraceae</taxon>
        <taxon>Caulobacter</taxon>
    </lineage>
</organism>
<dbReference type="AlphaFoldDB" id="A0A0P0P3G9"/>
<accession>A0A0P0P3G9</accession>
<dbReference type="SUPFAM" id="SSF56672">
    <property type="entry name" value="DNA/RNA polymerases"/>
    <property type="match status" value="1"/>
</dbReference>
<gene>
    <name evidence="1" type="ORF">AQ619_16250</name>
</gene>
<dbReference type="Proteomes" id="UP000056905">
    <property type="component" value="Chromosome"/>
</dbReference>